<evidence type="ECO:0000313" key="5">
    <source>
        <dbReference type="EMBL" id="SUS06356.1"/>
    </source>
</evidence>
<dbReference type="Gene3D" id="3.10.560.10">
    <property type="entry name" value="Outer membrane lipoprotein wza domain like"/>
    <property type="match status" value="1"/>
</dbReference>
<dbReference type="PANTHER" id="PTHR33619">
    <property type="entry name" value="POLYSACCHARIDE EXPORT PROTEIN GFCE-RELATED"/>
    <property type="match status" value="1"/>
</dbReference>
<feature type="region of interest" description="Disordered" evidence="2">
    <location>
        <begin position="1"/>
        <end position="24"/>
    </location>
</feature>
<dbReference type="InterPro" id="IPR049712">
    <property type="entry name" value="Poly_export"/>
</dbReference>
<dbReference type="Pfam" id="PF10531">
    <property type="entry name" value="SLBB"/>
    <property type="match status" value="1"/>
</dbReference>
<dbReference type="PANTHER" id="PTHR33619:SF3">
    <property type="entry name" value="POLYSACCHARIDE EXPORT PROTEIN GFCE-RELATED"/>
    <property type="match status" value="1"/>
</dbReference>
<reference evidence="5" key="1">
    <citation type="submission" date="2018-07" db="EMBL/GenBank/DDBJ databases">
        <authorList>
            <person name="Quirk P.G."/>
            <person name="Krulwich T.A."/>
        </authorList>
    </citation>
    <scope>NUCLEOTIDE SEQUENCE</scope>
</reference>
<evidence type="ECO:0000259" key="3">
    <source>
        <dbReference type="Pfam" id="PF02563"/>
    </source>
</evidence>
<keyword evidence="1" id="KW-0732">Signal</keyword>
<dbReference type="Gene3D" id="3.30.1950.10">
    <property type="entry name" value="wza like domain"/>
    <property type="match status" value="1"/>
</dbReference>
<dbReference type="Pfam" id="PF02563">
    <property type="entry name" value="Poly_export"/>
    <property type="match status" value="1"/>
</dbReference>
<dbReference type="InterPro" id="IPR019554">
    <property type="entry name" value="Soluble_ligand-bd"/>
</dbReference>
<protein>
    <submittedName>
        <fullName evidence="5">Uncharacterized protein</fullName>
    </submittedName>
</protein>
<accession>A0A380TDJ0</accession>
<feature type="domain" description="Polysaccharide export protein N-terminal" evidence="3">
    <location>
        <begin position="60"/>
        <end position="134"/>
    </location>
</feature>
<dbReference type="EMBL" id="UIDG01000192">
    <property type="protein sequence ID" value="SUS06356.1"/>
    <property type="molecule type" value="Genomic_DNA"/>
</dbReference>
<dbReference type="InterPro" id="IPR003715">
    <property type="entry name" value="Poly_export_N"/>
</dbReference>
<evidence type="ECO:0000256" key="2">
    <source>
        <dbReference type="SAM" id="MobiDB-lite"/>
    </source>
</evidence>
<dbReference type="SUPFAM" id="SSF142984">
    <property type="entry name" value="Nqo1 middle domain-like"/>
    <property type="match status" value="1"/>
</dbReference>
<gene>
    <name evidence="5" type="ORF">DF3PB_2710005</name>
</gene>
<organism evidence="5">
    <name type="scientific">metagenome</name>
    <dbReference type="NCBI Taxonomy" id="256318"/>
    <lineage>
        <taxon>unclassified sequences</taxon>
        <taxon>metagenomes</taxon>
    </lineage>
</organism>
<dbReference type="AlphaFoldDB" id="A0A380TDJ0"/>
<evidence type="ECO:0000259" key="4">
    <source>
        <dbReference type="Pfam" id="PF10531"/>
    </source>
</evidence>
<dbReference type="GO" id="GO:0015159">
    <property type="term" value="F:polysaccharide transmembrane transporter activity"/>
    <property type="evidence" value="ECO:0007669"/>
    <property type="project" value="InterPro"/>
</dbReference>
<sequence>MSDASQHSTRHLPSGHSGRRTPAPWRRAGRALVLAFLVGGCATGSGTTPEKADATALEAPVAAYTLGPGDKLRITVLGHEQLSGPFEVDSAGRIAMPLIARVDAAGLTLAQLESEVTKKLAERYIAEPRVSIDLVKSRPFCVLGEVNNPGCFEYVYGMTAAKAIAFAGGYTYRALQNELVVTSEDGRTSAANQATRVRPGDTIEIKQRFF</sequence>
<evidence type="ECO:0000256" key="1">
    <source>
        <dbReference type="ARBA" id="ARBA00022729"/>
    </source>
</evidence>
<name>A0A380TDJ0_9ZZZZ</name>
<proteinExistence type="predicted"/>
<feature type="domain" description="Soluble ligand binding" evidence="4">
    <location>
        <begin position="140"/>
        <end position="183"/>
    </location>
</feature>